<proteinExistence type="predicted"/>
<dbReference type="Proteomes" id="UP000399805">
    <property type="component" value="Unassembled WGS sequence"/>
</dbReference>
<evidence type="ECO:0008006" key="3">
    <source>
        <dbReference type="Google" id="ProtNLM"/>
    </source>
</evidence>
<name>A0A6I8LXG4_9PSEU</name>
<keyword evidence="2" id="KW-1185">Reference proteome</keyword>
<sequence>MRPETAPKARAVIEAVLTEATAAGQGTVTERCDFSRAVLCNGLGQYEEALVAARAAVDYHPRMYLSAWAAVELLKAAIRAGRTAVAEDALHHVLEATVHLPNDAAQGIVARSRALMTTGERADGLYRDAIERLGRSLLRAMSSIVGARRGARWPRRAQSPALA</sequence>
<dbReference type="EMBL" id="CABVGP010000002">
    <property type="protein sequence ID" value="VVJ21836.1"/>
    <property type="molecule type" value="Genomic_DNA"/>
</dbReference>
<evidence type="ECO:0000313" key="1">
    <source>
        <dbReference type="EMBL" id="VVJ21836.1"/>
    </source>
</evidence>
<dbReference type="InterPro" id="IPR011990">
    <property type="entry name" value="TPR-like_helical_dom_sf"/>
</dbReference>
<organism evidence="1 2">
    <name type="scientific">Amycolatopsis camponoti</name>
    <dbReference type="NCBI Taxonomy" id="2606593"/>
    <lineage>
        <taxon>Bacteria</taxon>
        <taxon>Bacillati</taxon>
        <taxon>Actinomycetota</taxon>
        <taxon>Actinomycetes</taxon>
        <taxon>Pseudonocardiales</taxon>
        <taxon>Pseudonocardiaceae</taxon>
        <taxon>Amycolatopsis</taxon>
    </lineage>
</organism>
<reference evidence="1 2" key="1">
    <citation type="submission" date="2019-09" db="EMBL/GenBank/DDBJ databases">
        <authorList>
            <person name="Leyn A S."/>
        </authorList>
    </citation>
    <scope>NUCLEOTIDE SEQUENCE [LARGE SCALE GENOMIC DNA]</scope>
    <source>
        <strain evidence="1">AA231_1</strain>
    </source>
</reference>
<protein>
    <recommendedName>
        <fullName evidence="3">Tetratricopeptide repeat protein</fullName>
    </recommendedName>
</protein>
<dbReference type="SUPFAM" id="SSF48452">
    <property type="entry name" value="TPR-like"/>
    <property type="match status" value="1"/>
</dbReference>
<accession>A0A6I8LXG4</accession>
<dbReference type="Gene3D" id="1.25.40.10">
    <property type="entry name" value="Tetratricopeptide repeat domain"/>
    <property type="match status" value="1"/>
</dbReference>
<gene>
    <name evidence="1" type="ORF">AA23TX_06851</name>
</gene>
<evidence type="ECO:0000313" key="2">
    <source>
        <dbReference type="Proteomes" id="UP000399805"/>
    </source>
</evidence>
<dbReference type="AlphaFoldDB" id="A0A6I8LXG4"/>